<feature type="domain" description="DUF1214" evidence="2">
    <location>
        <begin position="244"/>
        <end position="327"/>
    </location>
</feature>
<evidence type="ECO:0000313" key="4">
    <source>
        <dbReference type="EMBL" id="PTE10371.1"/>
    </source>
</evidence>
<dbReference type="InterPro" id="IPR037049">
    <property type="entry name" value="DUF1214_C_sf"/>
</dbReference>
<protein>
    <submittedName>
        <fullName evidence="4">Carboxylesterase</fullName>
    </submittedName>
</protein>
<dbReference type="Gene3D" id="2.60.120.600">
    <property type="entry name" value="Domain of unknown function DUF1214, C-terminal domain"/>
    <property type="match status" value="1"/>
</dbReference>
<evidence type="ECO:0000313" key="5">
    <source>
        <dbReference type="Proteomes" id="UP000240259"/>
    </source>
</evidence>
<feature type="signal peptide" evidence="1">
    <location>
        <begin position="1"/>
        <end position="29"/>
    </location>
</feature>
<dbReference type="Pfam" id="PF06742">
    <property type="entry name" value="DUF1214"/>
    <property type="match status" value="1"/>
</dbReference>
<dbReference type="OrthoDB" id="9777345at2"/>
<comment type="caution">
    <text evidence="4">The sequence shown here is derived from an EMBL/GenBank/DDBJ whole genome shotgun (WGS) entry which is preliminary data.</text>
</comment>
<dbReference type="PANTHER" id="PTHR36509">
    <property type="entry name" value="BLL3101 PROTEIN"/>
    <property type="match status" value="1"/>
</dbReference>
<dbReference type="InterPro" id="IPR010679">
    <property type="entry name" value="DUF1254"/>
</dbReference>
<name>A0A2T4IXK5_9HYPH</name>
<dbReference type="InterPro" id="IPR010621">
    <property type="entry name" value="DUF1214"/>
</dbReference>
<organism evidence="4 5">
    <name type="scientific">Mesorhizobium helmanticense</name>
    <dbReference type="NCBI Taxonomy" id="1776423"/>
    <lineage>
        <taxon>Bacteria</taxon>
        <taxon>Pseudomonadati</taxon>
        <taxon>Pseudomonadota</taxon>
        <taxon>Alphaproteobacteria</taxon>
        <taxon>Hyphomicrobiales</taxon>
        <taxon>Phyllobacteriaceae</taxon>
        <taxon>Mesorhizobium</taxon>
    </lineage>
</organism>
<reference evidence="4 5" key="1">
    <citation type="submission" date="2018-03" db="EMBL/GenBank/DDBJ databases">
        <title>Genome sequence of the symbiotic type strain Mesorhizobium helmanticense CSLC115NT isolated from Lotus corniculatus nodules.</title>
        <authorList>
            <person name="Sannazzaro A.I."/>
            <person name="Torres Tejerizo G.A."/>
            <person name="Dip D."/>
            <person name="Caballero M."/>
            <person name="Pistorio M."/>
            <person name="Estrella M.J."/>
        </authorList>
    </citation>
    <scope>NUCLEOTIDE SEQUENCE [LARGE SCALE GENOMIC DNA]</scope>
    <source>
        <strain evidence="4 5">CSLC115N</strain>
    </source>
</reference>
<evidence type="ECO:0000256" key="1">
    <source>
        <dbReference type="SAM" id="SignalP"/>
    </source>
</evidence>
<evidence type="ECO:0000259" key="2">
    <source>
        <dbReference type="Pfam" id="PF06742"/>
    </source>
</evidence>
<dbReference type="InterPro" id="IPR037050">
    <property type="entry name" value="DUF1254_sf"/>
</dbReference>
<feature type="chain" id="PRO_5015632040" evidence="1">
    <location>
        <begin position="30"/>
        <end position="345"/>
    </location>
</feature>
<sequence>MTRVNTTSGIVGSMAVVVAAGMVAFAAQAADPPMKVTVGNFIRAETDFYFKTREFGKLNHNRTMAAIDEQDVVRMNRDTLYSSGVFDLEAAPVTITLPDPGKRFMSMQVISEDHYTVEVVYAPGSHTYTKDKVGTRYVFLLVRTLANPEDPADLKIANALQDQIKVDQASVGKFETPDWDSASQAKVRDALNALAPLREGDKGAMFGTREEVDPVAHLIGTAIGWGGNPDYAAVYSSFYPKGNDGKTVHKLTVKDVPVDGFWSISLYNAKGFFEKNDLNAYSINNLTAKPNPDGSFAVQFGGCRDDTANCLPIMEGWNYTARLYRPRKEILDGSWKFPEAQPVTE</sequence>
<feature type="domain" description="DUF1254" evidence="3">
    <location>
        <begin position="57"/>
        <end position="130"/>
    </location>
</feature>
<dbReference type="AlphaFoldDB" id="A0A2T4IXK5"/>
<dbReference type="Gene3D" id="2.60.40.1610">
    <property type="entry name" value="Domain of unknown function DUF1254"/>
    <property type="match status" value="1"/>
</dbReference>
<accession>A0A2T4IXK5</accession>
<evidence type="ECO:0000259" key="3">
    <source>
        <dbReference type="Pfam" id="PF06863"/>
    </source>
</evidence>
<keyword evidence="5" id="KW-1185">Reference proteome</keyword>
<dbReference type="PANTHER" id="PTHR36509:SF2">
    <property type="entry name" value="BLL3101 PROTEIN"/>
    <property type="match status" value="1"/>
</dbReference>
<dbReference type="Pfam" id="PF06863">
    <property type="entry name" value="DUF1254"/>
    <property type="match status" value="1"/>
</dbReference>
<dbReference type="EMBL" id="PZJX01000024">
    <property type="protein sequence ID" value="PTE10371.1"/>
    <property type="molecule type" value="Genomic_DNA"/>
</dbReference>
<proteinExistence type="predicted"/>
<dbReference type="Proteomes" id="UP000240259">
    <property type="component" value="Unassembled WGS sequence"/>
</dbReference>
<gene>
    <name evidence="4" type="ORF">C9427_09740</name>
</gene>
<keyword evidence="1" id="KW-0732">Signal</keyword>
<dbReference type="SUPFAM" id="SSF160935">
    <property type="entry name" value="VPA0735-like"/>
    <property type="match status" value="1"/>
</dbReference>
<dbReference type="RefSeq" id="WP_107648978.1">
    <property type="nucleotide sequence ID" value="NZ_PZJX01000024.1"/>
</dbReference>